<dbReference type="RefSeq" id="WP_379888268.1">
    <property type="nucleotide sequence ID" value="NZ_JBHSDI010000048.1"/>
</dbReference>
<dbReference type="InterPro" id="IPR005881">
    <property type="entry name" value="Ser_O-AcTrfase"/>
</dbReference>
<gene>
    <name evidence="4" type="ORF">ACFOZ5_13795</name>
</gene>
<name>A0ABV8QK44_9GAMM</name>
<proteinExistence type="inferred from homology"/>
<sequence length="143" mass="14983">MKLMLRARQQGHMGLAKWISARMQLKYGVFISEKSNISPSLKLKHPVGVVIGEGVTVGEKVVVYQNVTIGGARMGDSSSNSYPSVGRNTVIFAGAVLAGKINVGENCIIGANAVVLDDVPDGCTAVGVPARVIHKPAQAQEEG</sequence>
<keyword evidence="3 4" id="KW-0012">Acyltransferase</keyword>
<evidence type="ECO:0000256" key="1">
    <source>
        <dbReference type="ARBA" id="ARBA00007274"/>
    </source>
</evidence>
<keyword evidence="5" id="KW-1185">Reference proteome</keyword>
<organism evidence="4 5">
    <name type="scientific">Marinobacter lacisalsi</name>
    <dbReference type="NCBI Taxonomy" id="475979"/>
    <lineage>
        <taxon>Bacteria</taxon>
        <taxon>Pseudomonadati</taxon>
        <taxon>Pseudomonadota</taxon>
        <taxon>Gammaproteobacteria</taxon>
        <taxon>Pseudomonadales</taxon>
        <taxon>Marinobacteraceae</taxon>
        <taxon>Marinobacter</taxon>
    </lineage>
</organism>
<comment type="similarity">
    <text evidence="1">Belongs to the transferase hexapeptide repeat family.</text>
</comment>
<dbReference type="PANTHER" id="PTHR42811">
    <property type="entry name" value="SERINE ACETYLTRANSFERASE"/>
    <property type="match status" value="1"/>
</dbReference>
<accession>A0ABV8QK44</accession>
<reference evidence="5" key="1">
    <citation type="journal article" date="2019" name="Int. J. Syst. Evol. Microbiol.">
        <title>The Global Catalogue of Microorganisms (GCM) 10K type strain sequencing project: providing services to taxonomists for standard genome sequencing and annotation.</title>
        <authorList>
            <consortium name="The Broad Institute Genomics Platform"/>
            <consortium name="The Broad Institute Genome Sequencing Center for Infectious Disease"/>
            <person name="Wu L."/>
            <person name="Ma J."/>
        </authorList>
    </citation>
    <scope>NUCLEOTIDE SEQUENCE [LARGE SCALE GENOMIC DNA]</scope>
    <source>
        <strain evidence="5">CECT 7297</strain>
    </source>
</reference>
<dbReference type="CDD" id="cd03354">
    <property type="entry name" value="LbH_SAT"/>
    <property type="match status" value="1"/>
</dbReference>
<dbReference type="InterPro" id="IPR045304">
    <property type="entry name" value="LbH_SAT"/>
</dbReference>
<evidence type="ECO:0000256" key="2">
    <source>
        <dbReference type="ARBA" id="ARBA00022679"/>
    </source>
</evidence>
<dbReference type="Gene3D" id="2.160.10.10">
    <property type="entry name" value="Hexapeptide repeat proteins"/>
    <property type="match status" value="1"/>
</dbReference>
<keyword evidence="2 4" id="KW-0808">Transferase</keyword>
<dbReference type="InterPro" id="IPR011004">
    <property type="entry name" value="Trimer_LpxA-like_sf"/>
</dbReference>
<protein>
    <submittedName>
        <fullName evidence="4">Serine O-acetyltransferase</fullName>
        <ecNumber evidence="4">2.3.1.30</ecNumber>
    </submittedName>
</protein>
<comment type="caution">
    <text evidence="4">The sequence shown here is derived from an EMBL/GenBank/DDBJ whole genome shotgun (WGS) entry which is preliminary data.</text>
</comment>
<dbReference type="EC" id="2.3.1.30" evidence="4"/>
<dbReference type="SUPFAM" id="SSF51161">
    <property type="entry name" value="Trimeric LpxA-like enzymes"/>
    <property type="match status" value="1"/>
</dbReference>
<dbReference type="GO" id="GO:0009001">
    <property type="term" value="F:serine O-acetyltransferase activity"/>
    <property type="evidence" value="ECO:0007669"/>
    <property type="project" value="UniProtKB-EC"/>
</dbReference>
<evidence type="ECO:0000313" key="4">
    <source>
        <dbReference type="EMBL" id="MFC4260092.1"/>
    </source>
</evidence>
<dbReference type="PIRSF" id="PIRSF000441">
    <property type="entry name" value="CysE"/>
    <property type="match status" value="1"/>
</dbReference>
<evidence type="ECO:0000313" key="5">
    <source>
        <dbReference type="Proteomes" id="UP001595798"/>
    </source>
</evidence>
<dbReference type="EMBL" id="JBHSDI010000048">
    <property type="protein sequence ID" value="MFC4260092.1"/>
    <property type="molecule type" value="Genomic_DNA"/>
</dbReference>
<evidence type="ECO:0000256" key="3">
    <source>
        <dbReference type="ARBA" id="ARBA00023315"/>
    </source>
</evidence>
<dbReference type="InterPro" id="IPR001451">
    <property type="entry name" value="Hexapep"/>
</dbReference>
<dbReference type="Pfam" id="PF00132">
    <property type="entry name" value="Hexapep"/>
    <property type="match status" value="1"/>
</dbReference>
<dbReference type="Proteomes" id="UP001595798">
    <property type="component" value="Unassembled WGS sequence"/>
</dbReference>